<comment type="function">
    <text evidence="11">Mannosyltransferase involved in glycosylphosphatidylinositol-anchor biosynthesis. Transfers the third mannose to Man2-GlcN-acyl-PI during GPI precursor assembly.</text>
</comment>
<comment type="caution">
    <text evidence="12">Lacks conserved residue(s) required for the propagation of feature annotation.</text>
</comment>
<evidence type="ECO:0000256" key="2">
    <source>
        <dbReference type="ARBA" id="ARBA00004687"/>
    </source>
</evidence>
<dbReference type="PANTHER" id="PTHR22760:SF4">
    <property type="entry name" value="GPI MANNOSYLTRANSFERASE 3"/>
    <property type="match status" value="1"/>
</dbReference>
<dbReference type="GO" id="GO:0000026">
    <property type="term" value="F:alpha-1,2-mannosyltransferase activity"/>
    <property type="evidence" value="ECO:0007669"/>
    <property type="project" value="TreeGrafter"/>
</dbReference>
<keyword evidence="10 12" id="KW-0472">Membrane</keyword>
<dbReference type="OrthoDB" id="416834at2759"/>
<keyword evidence="8 12" id="KW-0256">Endoplasmic reticulum</keyword>
<protein>
    <recommendedName>
        <fullName evidence="12">Mannosyltransferase</fullName>
        <ecNumber evidence="12">2.4.1.-</ecNumber>
    </recommendedName>
</protein>
<dbReference type="AlphaFoldDB" id="A0A017S5E3"/>
<feature type="region of interest" description="Disordered" evidence="13">
    <location>
        <begin position="1"/>
        <end position="100"/>
    </location>
</feature>
<keyword evidence="9 12" id="KW-1133">Transmembrane helix</keyword>
<accession>A0A017S5E3</accession>
<comment type="subcellular location">
    <subcellularLocation>
        <location evidence="1 12">Endoplasmic reticulum membrane</location>
        <topology evidence="1 12">Multi-pass membrane protein</topology>
    </subcellularLocation>
</comment>
<name>A0A017S5E3_ASPRC</name>
<evidence type="ECO:0000313" key="15">
    <source>
        <dbReference type="Proteomes" id="UP000019804"/>
    </source>
</evidence>
<evidence type="ECO:0000256" key="4">
    <source>
        <dbReference type="ARBA" id="ARBA00022502"/>
    </source>
</evidence>
<dbReference type="GO" id="GO:0006506">
    <property type="term" value="P:GPI anchor biosynthetic process"/>
    <property type="evidence" value="ECO:0007669"/>
    <property type="project" value="UniProtKB-UniPathway"/>
</dbReference>
<feature type="compositionally biased region" description="Low complexity" evidence="13">
    <location>
        <begin position="1"/>
        <end position="14"/>
    </location>
</feature>
<keyword evidence="5 12" id="KW-0328">Glycosyltransferase</keyword>
<dbReference type="UniPathway" id="UPA00196"/>
<evidence type="ECO:0000256" key="1">
    <source>
        <dbReference type="ARBA" id="ARBA00004477"/>
    </source>
</evidence>
<organism evidence="14 15">
    <name type="scientific">Aspergillus ruber (strain CBS 135680)</name>
    <dbReference type="NCBI Taxonomy" id="1388766"/>
    <lineage>
        <taxon>Eukaryota</taxon>
        <taxon>Fungi</taxon>
        <taxon>Dikarya</taxon>
        <taxon>Ascomycota</taxon>
        <taxon>Pezizomycotina</taxon>
        <taxon>Eurotiomycetes</taxon>
        <taxon>Eurotiomycetidae</taxon>
        <taxon>Eurotiales</taxon>
        <taxon>Aspergillaceae</taxon>
        <taxon>Aspergillus</taxon>
        <taxon>Aspergillus subgen. Aspergillus</taxon>
    </lineage>
</organism>
<dbReference type="HOGENOM" id="CLU_012353_1_0_1"/>
<dbReference type="RefSeq" id="XP_040635946.1">
    <property type="nucleotide sequence ID" value="XM_040785553.1"/>
</dbReference>
<dbReference type="EMBL" id="KK088438">
    <property type="protein sequence ID" value="EYE92258.1"/>
    <property type="molecule type" value="Genomic_DNA"/>
</dbReference>
<keyword evidence="15" id="KW-1185">Reference proteome</keyword>
<evidence type="ECO:0000256" key="3">
    <source>
        <dbReference type="ARBA" id="ARBA00006065"/>
    </source>
</evidence>
<dbReference type="Proteomes" id="UP000019804">
    <property type="component" value="Unassembled WGS sequence"/>
</dbReference>
<proteinExistence type="inferred from homology"/>
<evidence type="ECO:0000256" key="12">
    <source>
        <dbReference type="RuleBase" id="RU363075"/>
    </source>
</evidence>
<dbReference type="STRING" id="1388766.A0A017S5E3"/>
<dbReference type="GeneID" id="63700677"/>
<feature type="transmembrane region" description="Helical" evidence="12">
    <location>
        <begin position="491"/>
        <end position="512"/>
    </location>
</feature>
<dbReference type="EC" id="2.4.1.-" evidence="12"/>
<evidence type="ECO:0000256" key="9">
    <source>
        <dbReference type="ARBA" id="ARBA00022989"/>
    </source>
</evidence>
<gene>
    <name evidence="14" type="ORF">EURHEDRAFT_485459</name>
</gene>
<comment type="similarity">
    <text evidence="3">Belongs to the glycosyltransferase 22 family. PIGB subfamily.</text>
</comment>
<evidence type="ECO:0000256" key="8">
    <source>
        <dbReference type="ARBA" id="ARBA00022824"/>
    </source>
</evidence>
<evidence type="ECO:0000256" key="10">
    <source>
        <dbReference type="ARBA" id="ARBA00023136"/>
    </source>
</evidence>
<sequence length="831" mass="94428">MASRSGRSSSGRSSAKLLSYLSSNTPSAPPPSSSSKPRRSKASSSSSGGSVKESSPREPPRSSLPPLREYKEYRESKRPKETRETRPSKDTRGKESKEPRDITPTTILLSLIAFRLVNALVVRTFFQPDEFFQSLEPAWQLAFGKDQGAWITWEWRNHLRSSLHPLLFAAVYRIAALLAFLLRLSPALRANLLIAAPKTVQAVIAAVGDFYTWNFARRIYGDGSRKNWAVLALTVASPWQWFCSTRTLSNCLETTITVVALDLWPWEWSLDSELKAARKSRSSRTQERLDKELLNSLRQCLCLAALACTLRPTNILIWITLAGIVLYRNSWETQKILAREVVICGSAILSVSTLADWFFYGVWTFPPLKFLYFNIAQSLAVFYGKNDFHYYVSQGLPLLLTTALPFALFGLYRSANRPPSSASKHWRTNIQTQLTYVCLAMPLVLSLISHKEVRFIYPILPSLHILSATPLLESFYPAVSRSSRIYTPRRLVLIFVLIVNIFIALYATIYHASGTVNVLSYLRNQHNRHTTPNHVQSASSGPGISTGFLMPCHSTPWRSHMVYPSINAWALSCEPPVNLKDSEKAAYVDEADQFYENPTTFLRQNMLGGLWHVPRKPSYLSKPSNRRNPKGYHEWPDYLVFFAQLEPTLQKLLKSSSYGECHRTFNTVWHDDWRRKGDVVVWCLDPGEQQSWKAILKEREERAHRKLFNFYLDIDLGLITQTLKAHASTATKVFKTSANEADIRARKAITDIRSQIESGKWTPAFLQQSRVQSGAKLSWPSWGKTTQKKTFLERVQGSLSSKPSSSSWLSVWDINDRSKKGSKKGKRELWS</sequence>
<comment type="pathway">
    <text evidence="2">Glycolipid biosynthesis; glycosylphosphatidylinositol-anchor biosynthesis.</text>
</comment>
<dbReference type="InterPro" id="IPR005599">
    <property type="entry name" value="GPI_mannosylTrfase"/>
</dbReference>
<dbReference type="PANTHER" id="PTHR22760">
    <property type="entry name" value="GLYCOSYLTRANSFERASE"/>
    <property type="match status" value="1"/>
</dbReference>
<keyword evidence="4" id="KW-0337">GPI-anchor biosynthesis</keyword>
<evidence type="ECO:0000256" key="6">
    <source>
        <dbReference type="ARBA" id="ARBA00022679"/>
    </source>
</evidence>
<evidence type="ECO:0000256" key="5">
    <source>
        <dbReference type="ARBA" id="ARBA00022676"/>
    </source>
</evidence>
<evidence type="ECO:0000256" key="13">
    <source>
        <dbReference type="SAM" id="MobiDB-lite"/>
    </source>
</evidence>
<feature type="compositionally biased region" description="Basic and acidic residues" evidence="13">
    <location>
        <begin position="68"/>
        <end position="100"/>
    </location>
</feature>
<reference evidence="15" key="1">
    <citation type="journal article" date="2014" name="Nat. Commun.">
        <title>Genomic adaptations of the halophilic Dead Sea filamentous fungus Eurotium rubrum.</title>
        <authorList>
            <person name="Kis-Papo T."/>
            <person name="Weig A.R."/>
            <person name="Riley R."/>
            <person name="Persoh D."/>
            <person name="Salamov A."/>
            <person name="Sun H."/>
            <person name="Lipzen A."/>
            <person name="Wasser S.P."/>
            <person name="Rambold G."/>
            <person name="Grigoriev I.V."/>
            <person name="Nevo E."/>
        </authorList>
    </citation>
    <scope>NUCLEOTIDE SEQUENCE [LARGE SCALE GENOMIC DNA]</scope>
    <source>
        <strain evidence="15">CBS 135680</strain>
    </source>
</reference>
<evidence type="ECO:0000313" key="14">
    <source>
        <dbReference type="EMBL" id="EYE92258.1"/>
    </source>
</evidence>
<feature type="transmembrane region" description="Helical" evidence="12">
    <location>
        <begin position="341"/>
        <end position="363"/>
    </location>
</feature>
<evidence type="ECO:0000256" key="11">
    <source>
        <dbReference type="ARBA" id="ARBA00024708"/>
    </source>
</evidence>
<keyword evidence="7 12" id="KW-0812">Transmembrane</keyword>
<feature type="transmembrane region" description="Helical" evidence="12">
    <location>
        <begin position="388"/>
        <end position="412"/>
    </location>
</feature>
<feature type="compositionally biased region" description="Low complexity" evidence="13">
    <location>
        <begin position="42"/>
        <end position="53"/>
    </location>
</feature>
<dbReference type="GO" id="GO:0005789">
    <property type="term" value="C:endoplasmic reticulum membrane"/>
    <property type="evidence" value="ECO:0007669"/>
    <property type="project" value="UniProtKB-SubCell"/>
</dbReference>
<dbReference type="Pfam" id="PF03901">
    <property type="entry name" value="Glyco_transf_22"/>
    <property type="match status" value="1"/>
</dbReference>
<keyword evidence="6" id="KW-0808">Transferase</keyword>
<evidence type="ECO:0000256" key="7">
    <source>
        <dbReference type="ARBA" id="ARBA00022692"/>
    </source>
</evidence>